<dbReference type="EMBL" id="CAJJDP010000052">
    <property type="protein sequence ID" value="CAD8168797.1"/>
    <property type="molecule type" value="Genomic_DNA"/>
</dbReference>
<comment type="caution">
    <text evidence="1">The sequence shown here is derived from an EMBL/GenBank/DDBJ whole genome shotgun (WGS) entry which is preliminary data.</text>
</comment>
<proteinExistence type="predicted"/>
<organism evidence="1 2">
    <name type="scientific">Paramecium octaurelia</name>
    <dbReference type="NCBI Taxonomy" id="43137"/>
    <lineage>
        <taxon>Eukaryota</taxon>
        <taxon>Sar</taxon>
        <taxon>Alveolata</taxon>
        <taxon>Ciliophora</taxon>
        <taxon>Intramacronucleata</taxon>
        <taxon>Oligohymenophorea</taxon>
        <taxon>Peniculida</taxon>
        <taxon>Parameciidae</taxon>
        <taxon>Paramecium</taxon>
    </lineage>
</organism>
<sequence>MKIKKYKHQRSKYKSINSCERALIIQYIEEYKYSPSNVSLITGHNISTIKAIYQVYKKEGRILKKERRDKILNSVAQVQLFVVDDMNGQLINLGYQTYEFKVRNDNDSSAQELKEQMIKELMQEKQSLILSLLSNQQAVQRFTNDINTLMQQKNITNQFGFINPISSLNCLEKQQIQFARNQIREKCSNINQIPLMLNYSLNSQILKILAEQHKQMKS</sequence>
<protein>
    <submittedName>
        <fullName evidence="1">Uncharacterized protein</fullName>
    </submittedName>
</protein>
<gene>
    <name evidence="1" type="ORF">POCTA_138.1.T0520178</name>
</gene>
<accession>A0A8S1UWZ8</accession>
<name>A0A8S1UWZ8_PAROT</name>
<dbReference type="Proteomes" id="UP000683925">
    <property type="component" value="Unassembled WGS sequence"/>
</dbReference>
<dbReference type="AlphaFoldDB" id="A0A8S1UWZ8"/>
<reference evidence="1" key="1">
    <citation type="submission" date="2021-01" db="EMBL/GenBank/DDBJ databases">
        <authorList>
            <consortium name="Genoscope - CEA"/>
            <person name="William W."/>
        </authorList>
    </citation>
    <scope>NUCLEOTIDE SEQUENCE</scope>
</reference>
<keyword evidence="2" id="KW-1185">Reference proteome</keyword>
<dbReference type="OrthoDB" id="306378at2759"/>
<evidence type="ECO:0000313" key="2">
    <source>
        <dbReference type="Proteomes" id="UP000683925"/>
    </source>
</evidence>
<evidence type="ECO:0000313" key="1">
    <source>
        <dbReference type="EMBL" id="CAD8168797.1"/>
    </source>
</evidence>
<dbReference type="OMA" id="KQQIQFA"/>